<evidence type="ECO:0000256" key="1">
    <source>
        <dbReference type="SAM" id="Phobius"/>
    </source>
</evidence>
<dbReference type="AlphaFoldDB" id="A0A2T1NE82"/>
<keyword evidence="1" id="KW-0472">Membrane</keyword>
<sequence length="62" mass="7020">MNTNKKISKPFLSILLITNCTVLLGQIWPEGAPPFARIINIIFLVTTLIVFISILFKNTKLF</sequence>
<feature type="transmembrane region" description="Helical" evidence="1">
    <location>
        <begin position="35"/>
        <end position="56"/>
    </location>
</feature>
<feature type="transmembrane region" description="Helical" evidence="1">
    <location>
        <begin position="12"/>
        <end position="29"/>
    </location>
</feature>
<reference evidence="2 3" key="1">
    <citation type="submission" date="2018-03" db="EMBL/GenBank/DDBJ databases">
        <title>Mesoflavibacter sp. HG37 and Mesoflavibacter sp. HG96 sp.nov., two marine bacteria isolated from seawater of Western Pacific Ocean.</title>
        <authorList>
            <person name="Cheng H."/>
            <person name="Wu Y.-H."/>
            <person name="Guo L.-L."/>
            <person name="Xu X.-W."/>
        </authorList>
    </citation>
    <scope>NUCLEOTIDE SEQUENCE [LARGE SCALE GENOMIC DNA]</scope>
    <source>
        <strain evidence="2 3">KCTC 32269</strain>
    </source>
</reference>
<dbReference type="Proteomes" id="UP000238426">
    <property type="component" value="Unassembled WGS sequence"/>
</dbReference>
<name>A0A2T1NE82_9FLAO</name>
<comment type="caution">
    <text evidence="2">The sequence shown here is derived from an EMBL/GenBank/DDBJ whole genome shotgun (WGS) entry which is preliminary data.</text>
</comment>
<keyword evidence="1" id="KW-0812">Transmembrane</keyword>
<keyword evidence="1" id="KW-1133">Transmembrane helix</keyword>
<protein>
    <recommendedName>
        <fullName evidence="4">Lipoprotein</fullName>
    </recommendedName>
</protein>
<dbReference type="EMBL" id="PXOQ01000007">
    <property type="protein sequence ID" value="PSG90758.1"/>
    <property type="molecule type" value="Genomic_DNA"/>
</dbReference>
<keyword evidence="3" id="KW-1185">Reference proteome</keyword>
<accession>A0A2T1NE82</accession>
<gene>
    <name evidence="2" type="ORF">C7H52_05650</name>
</gene>
<proteinExistence type="predicted"/>
<evidence type="ECO:0000313" key="2">
    <source>
        <dbReference type="EMBL" id="PSG90758.1"/>
    </source>
</evidence>
<organism evidence="2 3">
    <name type="scientific">Aurantibacter aestuarii</name>
    <dbReference type="NCBI Taxonomy" id="1266046"/>
    <lineage>
        <taxon>Bacteria</taxon>
        <taxon>Pseudomonadati</taxon>
        <taxon>Bacteroidota</taxon>
        <taxon>Flavobacteriia</taxon>
        <taxon>Flavobacteriales</taxon>
        <taxon>Flavobacteriaceae</taxon>
        <taxon>Aurantibacter</taxon>
    </lineage>
</organism>
<evidence type="ECO:0008006" key="4">
    <source>
        <dbReference type="Google" id="ProtNLM"/>
    </source>
</evidence>
<evidence type="ECO:0000313" key="3">
    <source>
        <dbReference type="Proteomes" id="UP000238426"/>
    </source>
</evidence>